<feature type="compositionally biased region" description="Acidic residues" evidence="1">
    <location>
        <begin position="240"/>
        <end position="265"/>
    </location>
</feature>
<feature type="compositionally biased region" description="Basic and acidic residues" evidence="1">
    <location>
        <begin position="228"/>
        <end position="239"/>
    </location>
</feature>
<sequence>MSSPSPPHDSPIDDSPSSDTRGNIAGDVTAAPTKPTVPVKQTPTPPQPPSKRSRPSAKDSCRSASGIESAREVKEDLSEMGFTTQRVKQIGGRKETRLADGQVLKRRLEQAAGIGQGRAKREGKGKAKDYEDLRLGKDRNWALFDPLRGYPDFLDEEKEPLKHYEPPSIFQLYETYEPGNTRIVEFNTISRSLRLRTTPAMLSEGNMELQYTSTGPKLVGVRKSSGLDARRERRARKEAEEEVREEVEDSELSDLDEDELSFGER</sequence>
<gene>
    <name evidence="2" type="ORF">B0A54_10716</name>
</gene>
<evidence type="ECO:0000313" key="2">
    <source>
        <dbReference type="EMBL" id="TKA38425.1"/>
    </source>
</evidence>
<feature type="compositionally biased region" description="Low complexity" evidence="1">
    <location>
        <begin position="31"/>
        <end position="42"/>
    </location>
</feature>
<evidence type="ECO:0000313" key="3">
    <source>
        <dbReference type="Proteomes" id="UP000310066"/>
    </source>
</evidence>
<protein>
    <submittedName>
        <fullName evidence="2">Uncharacterized protein</fullName>
    </submittedName>
</protein>
<dbReference type="Proteomes" id="UP000310066">
    <property type="component" value="Unassembled WGS sequence"/>
</dbReference>
<feature type="region of interest" description="Disordered" evidence="1">
    <location>
        <begin position="213"/>
        <end position="265"/>
    </location>
</feature>
<dbReference type="EMBL" id="NAJP01000045">
    <property type="protein sequence ID" value="TKA38425.1"/>
    <property type="molecule type" value="Genomic_DNA"/>
</dbReference>
<accession>A0A4U0UTQ1</accession>
<dbReference type="OrthoDB" id="3643508at2759"/>
<reference evidence="2 3" key="1">
    <citation type="submission" date="2017-03" db="EMBL/GenBank/DDBJ databases">
        <title>Genomes of endolithic fungi from Antarctica.</title>
        <authorList>
            <person name="Coleine C."/>
            <person name="Masonjones S."/>
            <person name="Stajich J.E."/>
        </authorList>
    </citation>
    <scope>NUCLEOTIDE SEQUENCE [LARGE SCALE GENOMIC DNA]</scope>
    <source>
        <strain evidence="2 3">CCFEE 5311</strain>
    </source>
</reference>
<evidence type="ECO:0000256" key="1">
    <source>
        <dbReference type="SAM" id="MobiDB-lite"/>
    </source>
</evidence>
<dbReference type="AlphaFoldDB" id="A0A4U0UTQ1"/>
<comment type="caution">
    <text evidence="2">The sequence shown here is derived from an EMBL/GenBank/DDBJ whole genome shotgun (WGS) entry which is preliminary data.</text>
</comment>
<organism evidence="2 3">
    <name type="scientific">Friedmanniomyces endolithicus</name>
    <dbReference type="NCBI Taxonomy" id="329885"/>
    <lineage>
        <taxon>Eukaryota</taxon>
        <taxon>Fungi</taxon>
        <taxon>Dikarya</taxon>
        <taxon>Ascomycota</taxon>
        <taxon>Pezizomycotina</taxon>
        <taxon>Dothideomycetes</taxon>
        <taxon>Dothideomycetidae</taxon>
        <taxon>Mycosphaerellales</taxon>
        <taxon>Teratosphaeriaceae</taxon>
        <taxon>Friedmanniomyces</taxon>
    </lineage>
</organism>
<feature type="region of interest" description="Disordered" evidence="1">
    <location>
        <begin position="1"/>
        <end position="83"/>
    </location>
</feature>
<proteinExistence type="predicted"/>
<name>A0A4U0UTQ1_9PEZI</name>